<dbReference type="InterPro" id="IPR053012">
    <property type="entry name" value="ER-organelle_contact"/>
</dbReference>
<dbReference type="PROSITE" id="PS50191">
    <property type="entry name" value="CRAL_TRIO"/>
    <property type="match status" value="1"/>
</dbReference>
<comment type="caution">
    <text evidence="2">The sequence shown here is derived from an EMBL/GenBank/DDBJ whole genome shotgun (WGS) entry which is preliminary data.</text>
</comment>
<evidence type="ECO:0000313" key="2">
    <source>
        <dbReference type="EMBL" id="KAG9510444.1"/>
    </source>
</evidence>
<feature type="domain" description="CRAL-TRIO" evidence="1">
    <location>
        <begin position="95"/>
        <end position="251"/>
    </location>
</feature>
<accession>A0ABQ7SAJ4</accession>
<dbReference type="Proteomes" id="UP000825002">
    <property type="component" value="Unassembled WGS sequence"/>
</dbReference>
<gene>
    <name evidence="2" type="primary">Mospd2</name>
    <name evidence="2" type="ORF">GZH46_01012</name>
</gene>
<dbReference type="CDD" id="cd00170">
    <property type="entry name" value="SEC14"/>
    <property type="match status" value="1"/>
</dbReference>
<dbReference type="PANTHER" id="PTHR46384:SF1">
    <property type="entry name" value="MOTILE SPERM DOMAIN-CONTAINING PROTEIN 2"/>
    <property type="match status" value="1"/>
</dbReference>
<dbReference type="InterPro" id="IPR036865">
    <property type="entry name" value="CRAL-TRIO_dom_sf"/>
</dbReference>
<dbReference type="Gene3D" id="3.40.525.10">
    <property type="entry name" value="CRAL-TRIO lipid binding domain"/>
    <property type="match status" value="1"/>
</dbReference>
<dbReference type="InterPro" id="IPR001251">
    <property type="entry name" value="CRAL-TRIO_dom"/>
</dbReference>
<name>A0ABQ7SAJ4_9ACAR</name>
<evidence type="ECO:0000313" key="3">
    <source>
        <dbReference type="Proteomes" id="UP000825002"/>
    </source>
</evidence>
<dbReference type="SMART" id="SM00516">
    <property type="entry name" value="SEC14"/>
    <property type="match status" value="1"/>
</dbReference>
<protein>
    <submittedName>
        <fullName evidence="2">Motile sperm domain-containing protein 2</fullName>
    </submittedName>
</protein>
<dbReference type="PANTHER" id="PTHR46384">
    <property type="entry name" value="MOTILE SPERM DOMAIN-CONTAINING PROTEIN 2"/>
    <property type="match status" value="1"/>
</dbReference>
<dbReference type="Pfam" id="PF00650">
    <property type="entry name" value="CRAL_TRIO"/>
    <property type="match status" value="1"/>
</dbReference>
<dbReference type="EMBL" id="JAIFTH010000145">
    <property type="protein sequence ID" value="KAG9510444.1"/>
    <property type="molecule type" value="Genomic_DNA"/>
</dbReference>
<reference evidence="2 3" key="1">
    <citation type="submission" date="2020-10" db="EMBL/GenBank/DDBJ databases">
        <authorList>
            <person name="Klimov P.B."/>
            <person name="Dyachkov S.M."/>
            <person name="Chetverikov P.E."/>
        </authorList>
    </citation>
    <scope>NUCLEOTIDE SEQUENCE [LARGE SCALE GENOMIC DNA]</scope>
    <source>
        <strain evidence="2">BMOC 18-1129-001#AD2665</strain>
        <tissue evidence="2">Entire mites</tissue>
    </source>
</reference>
<dbReference type="SUPFAM" id="SSF52087">
    <property type="entry name" value="CRAL/TRIO domain"/>
    <property type="match status" value="1"/>
</dbReference>
<sequence>MDVFDTKINRRLSPKDGSIDVLADRIAKLKQMIKQDYEKNYADYDRRDYQRFMDPNDDWYARRWIIYQRDPECAFEMAKDAFKWRKSIGLNDAKYEEFPREFYESGCVFEYGKDKIGRPVIYIRGRLFRPMTELTALYDKFFAFMIDQCDKKAYSKGFTMVYDLTDAGLSNVEMSTLRFMTSLRDRFPLSARQILIAALPWVLTPVFKLIMSLIPPAQSNAIKSIHLNELNQYINEDAIPSSMGGTCKLKFQLIPSGAKPVSEFHDLPKSVMSKLKKHVESKIDPSDCEVVNHLIPIN</sequence>
<organism evidence="2 3">
    <name type="scientific">Fragariocoptes setiger</name>
    <dbReference type="NCBI Taxonomy" id="1670756"/>
    <lineage>
        <taxon>Eukaryota</taxon>
        <taxon>Metazoa</taxon>
        <taxon>Ecdysozoa</taxon>
        <taxon>Arthropoda</taxon>
        <taxon>Chelicerata</taxon>
        <taxon>Arachnida</taxon>
        <taxon>Acari</taxon>
        <taxon>Acariformes</taxon>
        <taxon>Trombidiformes</taxon>
        <taxon>Prostigmata</taxon>
        <taxon>Eupodina</taxon>
        <taxon>Eriophyoidea</taxon>
        <taxon>Phytoptidae</taxon>
        <taxon>Fragariocoptes</taxon>
    </lineage>
</organism>
<proteinExistence type="predicted"/>
<keyword evidence="3" id="KW-1185">Reference proteome</keyword>
<evidence type="ECO:0000259" key="1">
    <source>
        <dbReference type="PROSITE" id="PS50191"/>
    </source>
</evidence>